<dbReference type="EMBL" id="JANJYJ010000008">
    <property type="protein sequence ID" value="KAK3195709.1"/>
    <property type="molecule type" value="Genomic_DNA"/>
</dbReference>
<evidence type="ECO:0000313" key="2">
    <source>
        <dbReference type="Proteomes" id="UP001281410"/>
    </source>
</evidence>
<dbReference type="Proteomes" id="UP001281410">
    <property type="component" value="Unassembled WGS sequence"/>
</dbReference>
<accession>A0AAE0DZT2</accession>
<keyword evidence="2" id="KW-1185">Reference proteome</keyword>
<dbReference type="AlphaFoldDB" id="A0AAE0DZT2"/>
<gene>
    <name evidence="1" type="ORF">Dsin_027019</name>
</gene>
<name>A0AAE0DZT2_9ROSI</name>
<sequence length="230" mass="27542">MWEVVSWIRKCAGNLSRWNQFQRQALQKNIARKQEELNILMKDFRQDSWKPIRYVEEQLDKLLDKEESYWRQRSRQEWLKFTDGFECIHSLRTRIRKKRSIALKLDMSKAYDRVEWGFLEAMMLKLGFSNAWVGRIMRKAVSKSEGIRLANIIGVKLVHCHERYLRLPSFSGKNKKQLFNNINDRIWNKLKGWQGRLFLIDGKEVLLKAVIQSIPTYAMSLFRLPVGPYF</sequence>
<dbReference type="PANTHER" id="PTHR33116:SF86">
    <property type="entry name" value="REVERSE TRANSCRIPTASE DOMAIN-CONTAINING PROTEIN"/>
    <property type="match status" value="1"/>
</dbReference>
<evidence type="ECO:0008006" key="3">
    <source>
        <dbReference type="Google" id="ProtNLM"/>
    </source>
</evidence>
<dbReference type="PANTHER" id="PTHR33116">
    <property type="entry name" value="REVERSE TRANSCRIPTASE ZINC-BINDING DOMAIN-CONTAINING PROTEIN-RELATED-RELATED"/>
    <property type="match status" value="1"/>
</dbReference>
<evidence type="ECO:0000313" key="1">
    <source>
        <dbReference type="EMBL" id="KAK3195709.1"/>
    </source>
</evidence>
<proteinExistence type="predicted"/>
<comment type="caution">
    <text evidence="1">The sequence shown here is derived from an EMBL/GenBank/DDBJ whole genome shotgun (WGS) entry which is preliminary data.</text>
</comment>
<reference evidence="1" key="1">
    <citation type="journal article" date="2023" name="Plant J.">
        <title>Genome sequences and population genomics provide insights into the demographic history, inbreeding, and mutation load of two 'living fossil' tree species of Dipteronia.</title>
        <authorList>
            <person name="Feng Y."/>
            <person name="Comes H.P."/>
            <person name="Chen J."/>
            <person name="Zhu S."/>
            <person name="Lu R."/>
            <person name="Zhang X."/>
            <person name="Li P."/>
            <person name="Qiu J."/>
            <person name="Olsen K.M."/>
            <person name="Qiu Y."/>
        </authorList>
    </citation>
    <scope>NUCLEOTIDE SEQUENCE</scope>
    <source>
        <strain evidence="1">NBL</strain>
    </source>
</reference>
<organism evidence="1 2">
    <name type="scientific">Dipteronia sinensis</name>
    <dbReference type="NCBI Taxonomy" id="43782"/>
    <lineage>
        <taxon>Eukaryota</taxon>
        <taxon>Viridiplantae</taxon>
        <taxon>Streptophyta</taxon>
        <taxon>Embryophyta</taxon>
        <taxon>Tracheophyta</taxon>
        <taxon>Spermatophyta</taxon>
        <taxon>Magnoliopsida</taxon>
        <taxon>eudicotyledons</taxon>
        <taxon>Gunneridae</taxon>
        <taxon>Pentapetalae</taxon>
        <taxon>rosids</taxon>
        <taxon>malvids</taxon>
        <taxon>Sapindales</taxon>
        <taxon>Sapindaceae</taxon>
        <taxon>Hippocastanoideae</taxon>
        <taxon>Acereae</taxon>
        <taxon>Dipteronia</taxon>
    </lineage>
</organism>
<protein>
    <recommendedName>
        <fullName evidence="3">Reverse transcriptase domain-containing protein</fullName>
    </recommendedName>
</protein>